<sequence>MNDNKKESGFVGGVLLRAAGTLLALIN</sequence>
<reference evidence="1 2" key="1">
    <citation type="journal article" date="2011" name="Genome Res.">
        <title>Phylogeny-wide analysis of social amoeba genomes highlights ancient origins for complex intercellular communication.</title>
        <authorList>
            <person name="Heidel A.J."/>
            <person name="Lawal H.M."/>
            <person name="Felder M."/>
            <person name="Schilde C."/>
            <person name="Helps N.R."/>
            <person name="Tunggal B."/>
            <person name="Rivero F."/>
            <person name="John U."/>
            <person name="Schleicher M."/>
            <person name="Eichinger L."/>
            <person name="Platzer M."/>
            <person name="Noegel A.A."/>
            <person name="Schaap P."/>
            <person name="Gloeckner G."/>
        </authorList>
    </citation>
    <scope>NUCLEOTIDE SEQUENCE [LARGE SCALE GENOMIC DNA]</scope>
    <source>
        <strain evidence="2">ATCC 26659 / Pp 5 / PN500</strain>
    </source>
</reference>
<keyword evidence="2" id="KW-1185">Reference proteome</keyword>
<proteinExistence type="predicted"/>
<dbReference type="InParanoid" id="D3BNZ5"/>
<organism evidence="1 2">
    <name type="scientific">Heterostelium pallidum (strain ATCC 26659 / Pp 5 / PN500)</name>
    <name type="common">Cellular slime mold</name>
    <name type="synonym">Polysphondylium pallidum</name>
    <dbReference type="NCBI Taxonomy" id="670386"/>
    <lineage>
        <taxon>Eukaryota</taxon>
        <taxon>Amoebozoa</taxon>
        <taxon>Evosea</taxon>
        <taxon>Eumycetozoa</taxon>
        <taxon>Dictyostelia</taxon>
        <taxon>Acytosteliales</taxon>
        <taxon>Acytosteliaceae</taxon>
        <taxon>Heterostelium</taxon>
    </lineage>
</organism>
<protein>
    <submittedName>
        <fullName evidence="1">Uncharacterized protein</fullName>
    </submittedName>
</protein>
<dbReference type="AlphaFoldDB" id="D3BNZ5"/>
<dbReference type="EMBL" id="ADBJ01000044">
    <property type="protein sequence ID" value="EFA77005.1"/>
    <property type="molecule type" value="Genomic_DNA"/>
</dbReference>
<evidence type="ECO:0000313" key="1">
    <source>
        <dbReference type="EMBL" id="EFA77005.1"/>
    </source>
</evidence>
<accession>D3BNZ5</accession>
<gene>
    <name evidence="1" type="ORF">PPL_09757</name>
</gene>
<evidence type="ECO:0000313" key="2">
    <source>
        <dbReference type="Proteomes" id="UP000001396"/>
    </source>
</evidence>
<dbReference type="Proteomes" id="UP000001396">
    <property type="component" value="Unassembled WGS sequence"/>
</dbReference>
<comment type="caution">
    <text evidence="1">The sequence shown here is derived from an EMBL/GenBank/DDBJ whole genome shotgun (WGS) entry which is preliminary data.</text>
</comment>
<name>D3BNZ5_HETP5</name>